<feature type="transmembrane region" description="Helical" evidence="1">
    <location>
        <begin position="63"/>
        <end position="86"/>
    </location>
</feature>
<feature type="transmembrane region" description="Helical" evidence="1">
    <location>
        <begin position="206"/>
        <end position="224"/>
    </location>
</feature>
<dbReference type="PANTHER" id="PTHR22911:SF76">
    <property type="entry name" value="EAMA DOMAIN-CONTAINING PROTEIN"/>
    <property type="match status" value="1"/>
</dbReference>
<dbReference type="PANTHER" id="PTHR22911">
    <property type="entry name" value="ACYL-MALONYL CONDENSING ENZYME-RELATED"/>
    <property type="match status" value="1"/>
</dbReference>
<protein>
    <recommendedName>
        <fullName evidence="2">EamA domain-containing protein</fullName>
    </recommendedName>
</protein>
<dbReference type="SUPFAM" id="SSF103481">
    <property type="entry name" value="Multidrug resistance efflux transporter EmrE"/>
    <property type="match status" value="2"/>
</dbReference>
<feature type="transmembrane region" description="Helical" evidence="1">
    <location>
        <begin position="236"/>
        <end position="255"/>
    </location>
</feature>
<feature type="transmembrane region" description="Helical" evidence="1">
    <location>
        <begin position="154"/>
        <end position="174"/>
    </location>
</feature>
<evidence type="ECO:0000256" key="1">
    <source>
        <dbReference type="SAM" id="Phobius"/>
    </source>
</evidence>
<keyword evidence="1" id="KW-0812">Transmembrane</keyword>
<evidence type="ECO:0000313" key="3">
    <source>
        <dbReference type="EMBL" id="AEH89380.1"/>
    </source>
</evidence>
<dbReference type="HOGENOM" id="CLU_033863_17_1_5"/>
<feature type="transmembrane region" description="Helical" evidence="1">
    <location>
        <begin position="40"/>
        <end position="57"/>
    </location>
</feature>
<keyword evidence="1" id="KW-1133">Transmembrane helix</keyword>
<dbReference type="STRING" id="536019.Mesop_4960"/>
<feature type="transmembrane region" description="Helical" evidence="1">
    <location>
        <begin position="128"/>
        <end position="147"/>
    </location>
</feature>
<evidence type="ECO:0000259" key="2">
    <source>
        <dbReference type="Pfam" id="PF00892"/>
    </source>
</evidence>
<dbReference type="GO" id="GO:0016020">
    <property type="term" value="C:membrane"/>
    <property type="evidence" value="ECO:0007669"/>
    <property type="project" value="InterPro"/>
</dbReference>
<dbReference type="Proteomes" id="UP000001623">
    <property type="component" value="Chromosome"/>
</dbReference>
<dbReference type="eggNOG" id="COG0697">
    <property type="taxonomic scope" value="Bacteria"/>
</dbReference>
<dbReference type="KEGG" id="mop:Mesop_4960"/>
<gene>
    <name evidence="3" type="ordered locus">Mesop_4960</name>
</gene>
<evidence type="ECO:0000313" key="4">
    <source>
        <dbReference type="Proteomes" id="UP000001623"/>
    </source>
</evidence>
<feature type="domain" description="EamA" evidence="2">
    <location>
        <begin position="180"/>
        <end position="304"/>
    </location>
</feature>
<feature type="transmembrane region" description="Helical" evidence="1">
    <location>
        <begin position="98"/>
        <end position="122"/>
    </location>
</feature>
<dbReference type="InterPro" id="IPR000620">
    <property type="entry name" value="EamA_dom"/>
</dbReference>
<feature type="transmembrane region" description="Helical" evidence="1">
    <location>
        <begin position="267"/>
        <end position="285"/>
    </location>
</feature>
<dbReference type="AlphaFoldDB" id="F7Y195"/>
<name>F7Y195_MESOW</name>
<feature type="transmembrane region" description="Helical" evidence="1">
    <location>
        <begin position="180"/>
        <end position="199"/>
    </location>
</feature>
<sequence>MLVFQPVGWRECAIAPAGRQPAFHCESSCMSSHYDHQKGLLITALGGLTLTVDIPLIRLADGGAWTIMLLRTGTTFVAAMVIWSVWRALSRSAPPLIPGWSGLIVAICYGLTGITFVTAVYHTSTADLVFILAFNTVFAGLLSWIFLRERPRLVTIAAMAIMILGVLVIVGGSVGTGKLFGDFMALCSAFFIAVAITISRASGKDMGFTSLVGVLLPLALAVFMVSGEGFHVNAPWWIVFNGAIIMPISFFCLAAGPKYISGPEVAMFYLLETVLAPVWVWMIFAEAPTRNSLIGGAILIVTLVAHSLWQLHEGRKRRVDFAVHHPV</sequence>
<accession>F7Y195</accession>
<organism evidence="3 4">
    <name type="scientific">Mesorhizobium opportunistum (strain LMG 24607 / HAMBI 3007 / WSM2075)</name>
    <dbReference type="NCBI Taxonomy" id="536019"/>
    <lineage>
        <taxon>Bacteria</taxon>
        <taxon>Pseudomonadati</taxon>
        <taxon>Pseudomonadota</taxon>
        <taxon>Alphaproteobacteria</taxon>
        <taxon>Hyphomicrobiales</taxon>
        <taxon>Phyllobacteriaceae</taxon>
        <taxon>Mesorhizobium</taxon>
    </lineage>
</organism>
<feature type="transmembrane region" description="Helical" evidence="1">
    <location>
        <begin position="291"/>
        <end position="309"/>
    </location>
</feature>
<proteinExistence type="predicted"/>
<dbReference type="EMBL" id="CP002279">
    <property type="protein sequence ID" value="AEH89380.1"/>
    <property type="molecule type" value="Genomic_DNA"/>
</dbReference>
<keyword evidence="1" id="KW-0472">Membrane</keyword>
<dbReference type="Pfam" id="PF00892">
    <property type="entry name" value="EamA"/>
    <property type="match status" value="2"/>
</dbReference>
<reference evidence="3 4" key="1">
    <citation type="submission" date="2010-10" db="EMBL/GenBank/DDBJ databases">
        <title>Complete sequence of Mesorhizobium opportunistum WSM2075.</title>
        <authorList>
            <consortium name="US DOE Joint Genome Institute"/>
            <person name="Lucas S."/>
            <person name="Copeland A."/>
            <person name="Lapidus A."/>
            <person name="Cheng J.-F."/>
            <person name="Bruce D."/>
            <person name="Goodwin L."/>
            <person name="Pitluck S."/>
            <person name="Chertkov O."/>
            <person name="Misra M."/>
            <person name="Detter J.C."/>
            <person name="Han C."/>
            <person name="Tapia R."/>
            <person name="Land M."/>
            <person name="Hauser L."/>
            <person name="Kyrpides N."/>
            <person name="Ovchinnikova G."/>
            <person name="Mavrommatis K.M."/>
            <person name="Tiwari R.P."/>
            <person name="Howieson J.G."/>
            <person name="O'Hara G.W."/>
            <person name="Nandasena K.G."/>
            <person name="Woyke T."/>
        </authorList>
    </citation>
    <scope>NUCLEOTIDE SEQUENCE [LARGE SCALE GENOMIC DNA]</scope>
    <source>
        <strain evidence="4">LMG 24607 / HAMBI 3007 / WSM2075</strain>
    </source>
</reference>
<dbReference type="InterPro" id="IPR037185">
    <property type="entry name" value="EmrE-like"/>
</dbReference>
<feature type="domain" description="EamA" evidence="2">
    <location>
        <begin position="38"/>
        <end position="170"/>
    </location>
</feature>